<dbReference type="AlphaFoldDB" id="A0A9N9N152"/>
<feature type="signal peptide" evidence="6">
    <location>
        <begin position="1"/>
        <end position="20"/>
    </location>
</feature>
<comment type="similarity">
    <text evidence="1">Belongs to the peptidase S28 family.</text>
</comment>
<sequence length="502" mass="56537">MGGRATFFIIFTIIWAHAEAWRYILNGRIKGGNLGAPRPNIVTKEPRNFTRWFTQKLDHFDVGNTNTWQQRYFVNDDYIDQTKRNVAFLQIGGEGEASDIWMTNGAWVDDGKKFNAILFQLEHRFYGKSHPTEDLSVDNLKYLTSQQALADLAVFVDAMNEEYNLSPMVKWIAFGGSYPGSLAAWARLKYPHLIHGSVSSSGPLLAIPDFQDYYQVVANDLRTVDENCYSAVKSGTAQVEDLLQHKVGQRTLTSLFNLCDPLEESIDNDNDIANFYTNLAGNFAGIAQYNKDNRLSTKGTLLGNITLDTFCAIMTETTQTREITRLAAVNALMLNATNQTCMDFKYSKMIAEMSNVSWEASASEGGRQWTFQTCNEFGFYQTSNKKPQIFGDKFPLSFSIQQCIDLFGSKFNESYLNYATDRTNTLYGALDIEVSNVVFVHGSVDPWHALGIIWTDEQNAPAIYIKGTAHCANMYPASDDDLPQLKAARVQISQLIESWLDL</sequence>
<evidence type="ECO:0000256" key="2">
    <source>
        <dbReference type="ARBA" id="ARBA00022670"/>
    </source>
</evidence>
<dbReference type="EMBL" id="OU892284">
    <property type="protein sequence ID" value="CAG9772814.1"/>
    <property type="molecule type" value="Genomic_DNA"/>
</dbReference>
<evidence type="ECO:0000313" key="7">
    <source>
        <dbReference type="EMBL" id="CAG9772814.1"/>
    </source>
</evidence>
<dbReference type="Pfam" id="PF05577">
    <property type="entry name" value="Peptidase_S28"/>
    <property type="match status" value="1"/>
</dbReference>
<dbReference type="InterPro" id="IPR042269">
    <property type="entry name" value="Ser_carbopepase_S28_SKS"/>
</dbReference>
<evidence type="ECO:0000256" key="1">
    <source>
        <dbReference type="ARBA" id="ARBA00011079"/>
    </source>
</evidence>
<dbReference type="InterPro" id="IPR029058">
    <property type="entry name" value="AB_hydrolase_fold"/>
</dbReference>
<keyword evidence="8" id="KW-1185">Reference proteome</keyword>
<feature type="chain" id="PRO_5040189495" description="Serine protease K12H4.7" evidence="6">
    <location>
        <begin position="21"/>
        <end position="502"/>
    </location>
</feature>
<dbReference type="GO" id="GO:0008239">
    <property type="term" value="F:dipeptidyl-peptidase activity"/>
    <property type="evidence" value="ECO:0007669"/>
    <property type="project" value="TreeGrafter"/>
</dbReference>
<evidence type="ECO:0000256" key="5">
    <source>
        <dbReference type="ARBA" id="ARBA00023180"/>
    </source>
</evidence>
<dbReference type="OrthoDB" id="1735038at2759"/>
<evidence type="ECO:0000313" key="8">
    <source>
        <dbReference type="Proteomes" id="UP001152799"/>
    </source>
</evidence>
<keyword evidence="4" id="KW-0378">Hydrolase</keyword>
<dbReference type="FunFam" id="1.20.120.980:FF:000003">
    <property type="entry name" value="Serine protease 16"/>
    <property type="match status" value="1"/>
</dbReference>
<protein>
    <recommendedName>
        <fullName evidence="9">Serine protease K12H4.7</fullName>
    </recommendedName>
</protein>
<dbReference type="GO" id="GO:0070008">
    <property type="term" value="F:serine-type exopeptidase activity"/>
    <property type="evidence" value="ECO:0007669"/>
    <property type="project" value="InterPro"/>
</dbReference>
<organism evidence="7 8">
    <name type="scientific">Ceutorhynchus assimilis</name>
    <name type="common">cabbage seed weevil</name>
    <dbReference type="NCBI Taxonomy" id="467358"/>
    <lineage>
        <taxon>Eukaryota</taxon>
        <taxon>Metazoa</taxon>
        <taxon>Ecdysozoa</taxon>
        <taxon>Arthropoda</taxon>
        <taxon>Hexapoda</taxon>
        <taxon>Insecta</taxon>
        <taxon>Pterygota</taxon>
        <taxon>Neoptera</taxon>
        <taxon>Endopterygota</taxon>
        <taxon>Coleoptera</taxon>
        <taxon>Polyphaga</taxon>
        <taxon>Cucujiformia</taxon>
        <taxon>Curculionidae</taxon>
        <taxon>Ceutorhynchinae</taxon>
        <taxon>Ceutorhynchus</taxon>
    </lineage>
</organism>
<dbReference type="PANTHER" id="PTHR11010:SF117">
    <property type="entry name" value="SERINE PROTEASE 16"/>
    <property type="match status" value="1"/>
</dbReference>
<dbReference type="Proteomes" id="UP001152799">
    <property type="component" value="Chromosome 8"/>
</dbReference>
<dbReference type="InterPro" id="IPR008758">
    <property type="entry name" value="Peptidase_S28"/>
</dbReference>
<dbReference type="PANTHER" id="PTHR11010">
    <property type="entry name" value="PROTEASE S28 PRO-X CARBOXYPEPTIDASE-RELATED"/>
    <property type="match status" value="1"/>
</dbReference>
<evidence type="ECO:0000256" key="3">
    <source>
        <dbReference type="ARBA" id="ARBA00022729"/>
    </source>
</evidence>
<dbReference type="Gene3D" id="3.40.50.1820">
    <property type="entry name" value="alpha/beta hydrolase"/>
    <property type="match status" value="1"/>
</dbReference>
<keyword evidence="2" id="KW-0645">Protease</keyword>
<name>A0A9N9N152_9CUCU</name>
<dbReference type="SUPFAM" id="SSF53474">
    <property type="entry name" value="alpha/beta-Hydrolases"/>
    <property type="match status" value="1"/>
</dbReference>
<dbReference type="GO" id="GO:0006508">
    <property type="term" value="P:proteolysis"/>
    <property type="evidence" value="ECO:0007669"/>
    <property type="project" value="UniProtKB-KW"/>
</dbReference>
<proteinExistence type="inferred from homology"/>
<keyword evidence="3 6" id="KW-0732">Signal</keyword>
<evidence type="ECO:0000256" key="6">
    <source>
        <dbReference type="SAM" id="SignalP"/>
    </source>
</evidence>
<reference evidence="7" key="1">
    <citation type="submission" date="2022-01" db="EMBL/GenBank/DDBJ databases">
        <authorList>
            <person name="King R."/>
        </authorList>
    </citation>
    <scope>NUCLEOTIDE SEQUENCE</scope>
</reference>
<evidence type="ECO:0000256" key="4">
    <source>
        <dbReference type="ARBA" id="ARBA00022801"/>
    </source>
</evidence>
<dbReference type="Gene3D" id="1.20.120.980">
    <property type="entry name" value="Serine carboxypeptidase S28, SKS domain"/>
    <property type="match status" value="1"/>
</dbReference>
<keyword evidence="5" id="KW-0325">Glycoprotein</keyword>
<accession>A0A9N9N152</accession>
<evidence type="ECO:0008006" key="9">
    <source>
        <dbReference type="Google" id="ProtNLM"/>
    </source>
</evidence>
<gene>
    <name evidence="7" type="ORF">CEUTPL_LOCUS13217</name>
</gene>